<sequence length="394" mass="46383">MDTPLYGPLTIDEWLRLNLQRQGLLQPAASTAAVIHQLGYVQIDSINVVERAHHHVLHNRLPGYHPEQLQQAIAAKEVFEYWAHAAAYLPMSDYRYSLQRKRQLSQGDKHWFEPDEPLMREVLARVRAEGPLKASDFEHSSDQRGSWWDWKPAKKALEQLFMRGELMVVRRERFQKVYDLAERVLPPGIDTRVPDDDEFGRYLVNRFLNANGFGSEAQFAYLRKGMRPVIKRVLAQGLEAGELQRFKVDGQQYFCPAELSAAPMIPERVWLLNPFDNLVIQRNRLKQWFGFDYQLEVYLPQEKRIYGYYSLAILWRQQFIGRVDVKADRPRQCLLLQNLVLEPEYANRPLDDVLLAELARAIADYARFNACERWKLVRSNHKGLKQLWRRQQWL</sequence>
<organism evidence="1 2">
    <name type="scientific">Shewanella algae</name>
    <dbReference type="NCBI Taxonomy" id="38313"/>
    <lineage>
        <taxon>Bacteria</taxon>
        <taxon>Pseudomonadati</taxon>
        <taxon>Pseudomonadota</taxon>
        <taxon>Gammaproteobacteria</taxon>
        <taxon>Alteromonadales</taxon>
        <taxon>Shewanellaceae</taxon>
        <taxon>Shewanella</taxon>
    </lineage>
</organism>
<gene>
    <name evidence="1" type="ORF">NCTC10738_02356</name>
</gene>
<protein>
    <submittedName>
        <fullName evidence="1">Uncharacterized protein conserved in bacteria</fullName>
    </submittedName>
</protein>
<name>A0A380A7K2_9GAMM</name>
<dbReference type="EMBL" id="UGYO01000001">
    <property type="protein sequence ID" value="SUI75493.1"/>
    <property type="molecule type" value="Genomic_DNA"/>
</dbReference>
<dbReference type="InterPro" id="IPR009351">
    <property type="entry name" value="AlkZ-like"/>
</dbReference>
<proteinExistence type="predicted"/>
<dbReference type="Proteomes" id="UP000254069">
    <property type="component" value="Unassembled WGS sequence"/>
</dbReference>
<dbReference type="AlphaFoldDB" id="A0A380A7K2"/>
<accession>A0A380A7K2</accession>
<keyword evidence="2" id="KW-1185">Reference proteome</keyword>
<evidence type="ECO:0000313" key="1">
    <source>
        <dbReference type="EMBL" id="SUI75493.1"/>
    </source>
</evidence>
<dbReference type="PANTHER" id="PTHR30528">
    <property type="entry name" value="CYTOPLASMIC PROTEIN"/>
    <property type="match status" value="1"/>
</dbReference>
<evidence type="ECO:0000313" key="2">
    <source>
        <dbReference type="Proteomes" id="UP000254069"/>
    </source>
</evidence>
<dbReference type="Pfam" id="PF06224">
    <property type="entry name" value="AlkZ-like"/>
    <property type="match status" value="1"/>
</dbReference>
<dbReference type="PANTHER" id="PTHR30528:SF0">
    <property type="entry name" value="CYTOPLASMIC PROTEIN"/>
    <property type="match status" value="1"/>
</dbReference>
<reference evidence="1 2" key="1">
    <citation type="submission" date="2018-06" db="EMBL/GenBank/DDBJ databases">
        <authorList>
            <consortium name="Pathogen Informatics"/>
            <person name="Doyle S."/>
        </authorList>
    </citation>
    <scope>NUCLEOTIDE SEQUENCE [LARGE SCALE GENOMIC DNA]</scope>
    <source>
        <strain evidence="1 2">NCTC10738</strain>
    </source>
</reference>
<dbReference type="RefSeq" id="WP_115389754.1">
    <property type="nucleotide sequence ID" value="NZ_JACDTT010000005.1"/>
</dbReference>